<dbReference type="Proteomes" id="UP000320811">
    <property type="component" value="Unassembled WGS sequence"/>
</dbReference>
<dbReference type="AlphaFoldDB" id="A0A561P6F1"/>
<evidence type="ECO:0000313" key="1">
    <source>
        <dbReference type="EMBL" id="TWF33695.1"/>
    </source>
</evidence>
<dbReference type="EMBL" id="VIWO01000012">
    <property type="protein sequence ID" value="TWF33695.1"/>
    <property type="molecule type" value="Genomic_DNA"/>
</dbReference>
<keyword evidence="2" id="KW-1185">Reference proteome</keyword>
<protein>
    <submittedName>
        <fullName evidence="1">Uncharacterized protein</fullName>
    </submittedName>
</protein>
<gene>
    <name evidence="1" type="ORF">FHW36_112136</name>
</gene>
<reference evidence="1 2" key="1">
    <citation type="submission" date="2019-06" db="EMBL/GenBank/DDBJ databases">
        <title>Sorghum-associated microbial communities from plants grown in Nebraska, USA.</title>
        <authorList>
            <person name="Schachtman D."/>
        </authorList>
    </citation>
    <scope>NUCLEOTIDE SEQUENCE [LARGE SCALE GENOMIC DNA]</scope>
    <source>
        <strain evidence="1 2">1209</strain>
    </source>
</reference>
<proteinExistence type="predicted"/>
<evidence type="ECO:0000313" key="2">
    <source>
        <dbReference type="Proteomes" id="UP000320811"/>
    </source>
</evidence>
<sequence length="137" mass="15667">MTHKHDNSLDEALHLRQILGNDSKQEEAFAAFIDGARNGSTKPKSETVANPGNMLYDIHTLLNGLSIAFKESYSQQCNISTPTYYRQMRPSYKIVNDKKVEVPQSFSNAEKYMIRKVLDDIFKGFCDFYVDFRAATE</sequence>
<accession>A0A561P6F1</accession>
<comment type="caution">
    <text evidence="1">The sequence shown here is derived from an EMBL/GenBank/DDBJ whole genome shotgun (WGS) entry which is preliminary data.</text>
</comment>
<dbReference type="RefSeq" id="WP_145674390.1">
    <property type="nucleotide sequence ID" value="NZ_VIWO01000012.1"/>
</dbReference>
<name>A0A561P6F1_9BACT</name>
<organism evidence="1 2">
    <name type="scientific">Chitinophaga polysaccharea</name>
    <dbReference type="NCBI Taxonomy" id="1293035"/>
    <lineage>
        <taxon>Bacteria</taxon>
        <taxon>Pseudomonadati</taxon>
        <taxon>Bacteroidota</taxon>
        <taxon>Chitinophagia</taxon>
        <taxon>Chitinophagales</taxon>
        <taxon>Chitinophagaceae</taxon>
        <taxon>Chitinophaga</taxon>
    </lineage>
</organism>
<dbReference type="OrthoDB" id="9970373at2"/>